<sequence>MNGRRKYKVTIRVVDHPPRTRISYQDPLGAERNEQKTDPLLSEDNTNSSGIKSVYKSSVSVQVSDKRSHSCVHTSAGCTSPKGCEVRSTNAKAEKHDRAKEDMPNPEFCECTKLLLRDDKTTSLNINKLTRNNAIDQEELDDQLNVDVNNIASCECTKAVKFITTEKLSPRCCSSADFEAKYGVHKPRNGFPRHLPIVVLNSGHSVNMDEASYEQNIVTDNAIGNGITDDFSDSDALRRNRPPLNREGSACSSDSIITEIEGLTDDEEGGLKDCPNEGGGSGNIEEPTSPKSNNWKKIRGIIHWAPFAKNYKKKVPWVQLAGHQGNFKAGEQGTILKKTNNIEKEVLIKLMRDVLRPYVPEFRKEVFKNDESYLVLQDLLIGFESPSVMDCKMGVRTFLEDELEEARKKPKLRKDLYQKMIDVDPNAPTEEERKVGGICKPRYMTWREELSSSASLGFRIEGIKKAGEKPNKDFKTTRCKENLCEKFRQFINNDGSIKVKYLQRLKAIRGVLESSPFFRTHEVIGSSLLFVHDSQGNVNVWMIDFAKTIRVEDGIRLTHRATWQEGNHEDGYLFGLDNMISIWSDV</sequence>
<gene>
    <name evidence="7" type="ORF">PACLA_8A063266</name>
</gene>
<evidence type="ECO:0000256" key="3">
    <source>
        <dbReference type="ARBA" id="ARBA00022741"/>
    </source>
</evidence>
<evidence type="ECO:0000256" key="1">
    <source>
        <dbReference type="ARBA" id="ARBA00007374"/>
    </source>
</evidence>
<keyword evidence="4 6" id="KW-0418">Kinase</keyword>
<dbReference type="Pfam" id="PF03770">
    <property type="entry name" value="IPK"/>
    <property type="match status" value="1"/>
</dbReference>
<dbReference type="InterPro" id="IPR038286">
    <property type="entry name" value="IPK_sf"/>
</dbReference>
<dbReference type="PANTHER" id="PTHR12400">
    <property type="entry name" value="INOSITOL POLYPHOSPHATE KINASE"/>
    <property type="match status" value="1"/>
</dbReference>
<dbReference type="GO" id="GO:0005737">
    <property type="term" value="C:cytoplasm"/>
    <property type="evidence" value="ECO:0007669"/>
    <property type="project" value="TreeGrafter"/>
</dbReference>
<keyword evidence="3" id="KW-0547">Nucleotide-binding</keyword>
<evidence type="ECO:0000313" key="8">
    <source>
        <dbReference type="Proteomes" id="UP001152795"/>
    </source>
</evidence>
<organism evidence="7 8">
    <name type="scientific">Paramuricea clavata</name>
    <name type="common">Red gorgonian</name>
    <name type="synonym">Violescent sea-whip</name>
    <dbReference type="NCBI Taxonomy" id="317549"/>
    <lineage>
        <taxon>Eukaryota</taxon>
        <taxon>Metazoa</taxon>
        <taxon>Cnidaria</taxon>
        <taxon>Anthozoa</taxon>
        <taxon>Octocorallia</taxon>
        <taxon>Malacalcyonacea</taxon>
        <taxon>Plexauridae</taxon>
        <taxon>Paramuricea</taxon>
    </lineage>
</organism>
<comment type="caution">
    <text evidence="7">The sequence shown here is derived from an EMBL/GenBank/DDBJ whole genome shotgun (WGS) entry which is preliminary data.</text>
</comment>
<dbReference type="PANTHER" id="PTHR12400:SF26">
    <property type="entry name" value="KINASE"/>
    <property type="match status" value="1"/>
</dbReference>
<proteinExistence type="inferred from homology"/>
<dbReference type="EC" id="2.7.-.-" evidence="6"/>
<dbReference type="SUPFAM" id="SSF56104">
    <property type="entry name" value="SAICAR synthase-like"/>
    <property type="match status" value="1"/>
</dbReference>
<dbReference type="OrthoDB" id="338650at2759"/>
<dbReference type="EMBL" id="CACRXK020001018">
    <property type="protein sequence ID" value="CAB3986460.1"/>
    <property type="molecule type" value="Genomic_DNA"/>
</dbReference>
<keyword evidence="2 6" id="KW-0808">Transferase</keyword>
<dbReference type="AlphaFoldDB" id="A0A6S7GP82"/>
<dbReference type="GO" id="GO:0000828">
    <property type="term" value="F:inositol hexakisphosphate kinase activity"/>
    <property type="evidence" value="ECO:0007669"/>
    <property type="project" value="TreeGrafter"/>
</dbReference>
<accession>A0A6S7GP82</accession>
<dbReference type="GO" id="GO:0005634">
    <property type="term" value="C:nucleus"/>
    <property type="evidence" value="ECO:0007669"/>
    <property type="project" value="TreeGrafter"/>
</dbReference>
<keyword evidence="8" id="KW-1185">Reference proteome</keyword>
<dbReference type="GO" id="GO:0032958">
    <property type="term" value="P:inositol phosphate biosynthetic process"/>
    <property type="evidence" value="ECO:0007669"/>
    <property type="project" value="InterPro"/>
</dbReference>
<dbReference type="GO" id="GO:0046854">
    <property type="term" value="P:phosphatidylinositol phosphate biosynthetic process"/>
    <property type="evidence" value="ECO:0007669"/>
    <property type="project" value="TreeGrafter"/>
</dbReference>
<dbReference type="FunFam" id="3.30.470.160:FF:000001">
    <property type="entry name" value="Kinase"/>
    <property type="match status" value="1"/>
</dbReference>
<dbReference type="InterPro" id="IPR005522">
    <property type="entry name" value="IPK"/>
</dbReference>
<dbReference type="GO" id="GO:0005524">
    <property type="term" value="F:ATP binding"/>
    <property type="evidence" value="ECO:0007669"/>
    <property type="project" value="UniProtKB-KW"/>
</dbReference>
<evidence type="ECO:0000256" key="5">
    <source>
        <dbReference type="ARBA" id="ARBA00022840"/>
    </source>
</evidence>
<comment type="similarity">
    <text evidence="1 6">Belongs to the inositol phosphokinase (IPK) family.</text>
</comment>
<evidence type="ECO:0000256" key="6">
    <source>
        <dbReference type="RuleBase" id="RU363090"/>
    </source>
</evidence>
<name>A0A6S7GP82_PARCT</name>
<evidence type="ECO:0000256" key="4">
    <source>
        <dbReference type="ARBA" id="ARBA00022777"/>
    </source>
</evidence>
<reference evidence="7" key="1">
    <citation type="submission" date="2020-04" db="EMBL/GenBank/DDBJ databases">
        <authorList>
            <person name="Alioto T."/>
            <person name="Alioto T."/>
            <person name="Gomez Garrido J."/>
        </authorList>
    </citation>
    <scope>NUCLEOTIDE SEQUENCE</scope>
    <source>
        <strain evidence="7">A484AB</strain>
    </source>
</reference>
<protein>
    <recommendedName>
        <fullName evidence="6">Kinase</fullName>
        <ecNumber evidence="6">2.7.-.-</ecNumber>
    </recommendedName>
</protein>
<evidence type="ECO:0000256" key="2">
    <source>
        <dbReference type="ARBA" id="ARBA00022679"/>
    </source>
</evidence>
<keyword evidence="5" id="KW-0067">ATP-binding</keyword>
<dbReference type="Proteomes" id="UP001152795">
    <property type="component" value="Unassembled WGS sequence"/>
</dbReference>
<evidence type="ECO:0000313" key="7">
    <source>
        <dbReference type="EMBL" id="CAB3986460.1"/>
    </source>
</evidence>
<dbReference type="Gene3D" id="3.30.470.160">
    <property type="entry name" value="Inositol polyphosphate kinase"/>
    <property type="match status" value="1"/>
</dbReference>